<protein>
    <recommendedName>
        <fullName evidence="2">Methyltransferase domain-containing protein</fullName>
    </recommendedName>
</protein>
<dbReference type="AlphaFoldDB" id="A0AAE0TQU2"/>
<evidence type="ECO:0000259" key="2">
    <source>
        <dbReference type="Pfam" id="PF13649"/>
    </source>
</evidence>
<dbReference type="PANTHER" id="PTHR43591:SF50">
    <property type="entry name" value="METHYLTRANSFERASE DOMAIN-CONTAINING PROTEIN-RELATED"/>
    <property type="match status" value="1"/>
</dbReference>
<gene>
    <name evidence="3" type="ORF">LTR78_008688</name>
</gene>
<comment type="caution">
    <text evidence="3">The sequence shown here is derived from an EMBL/GenBank/DDBJ whole genome shotgun (WGS) entry which is preliminary data.</text>
</comment>
<dbReference type="SUPFAM" id="SSF53335">
    <property type="entry name" value="S-adenosyl-L-methionine-dependent methyltransferases"/>
    <property type="match status" value="1"/>
</dbReference>
<dbReference type="InterPro" id="IPR029063">
    <property type="entry name" value="SAM-dependent_MTases_sf"/>
</dbReference>
<sequence>MDGLIYAYYAPRPPNQQQQQISTNALNRVASHSSADRKRNTSFDITTHENIAGLERTRSIDRNKLSTTTSGATLVEQYGGMETTRVNTSSTSSIHSEASHAELLSRPYELRHGRRYLRDLPYPLPVDLPELQRQNLRTLLGCRVFGRAICSPNVAKKVPRKVLELGCGSGYWSSMCHDYFSSHGFDEVSFTGVDVAPLAPNLNKQGMKWTFVQHDMRRLPLPFDDEEFDLIMLKDLSLVLTVGGAFQKFLDDAIRMLSVGGTLEIWESDHVLRSLLPHPPQPNAKQPHNQKIADQTATFLIAPGTPFAPAQNKYLQHANTWITEALDLRKLSPTPCARISQVLYQETETLDDIGIRRVAIPLGELRWEREAQKQHSRTASEVVDKGKGKMGRSQRLTQDQLALRQTALLTVLQMIESLEPILREASGKNSEEWSAWWLSMMGDLLDPARDTLRGECLEVGAWWATKKLATD</sequence>
<feature type="region of interest" description="Disordered" evidence="1">
    <location>
        <begin position="370"/>
        <end position="396"/>
    </location>
</feature>
<dbReference type="InterPro" id="IPR041698">
    <property type="entry name" value="Methyltransf_25"/>
</dbReference>
<evidence type="ECO:0000313" key="3">
    <source>
        <dbReference type="EMBL" id="KAK3671410.1"/>
    </source>
</evidence>
<evidence type="ECO:0000256" key="1">
    <source>
        <dbReference type="SAM" id="MobiDB-lite"/>
    </source>
</evidence>
<dbReference type="Pfam" id="PF13649">
    <property type="entry name" value="Methyltransf_25"/>
    <property type="match status" value="1"/>
</dbReference>
<dbReference type="Gene3D" id="3.40.50.150">
    <property type="entry name" value="Vaccinia Virus protein VP39"/>
    <property type="match status" value="1"/>
</dbReference>
<keyword evidence="4" id="KW-1185">Reference proteome</keyword>
<dbReference type="Proteomes" id="UP001274830">
    <property type="component" value="Unassembled WGS sequence"/>
</dbReference>
<dbReference type="EMBL" id="JAUTXT010000043">
    <property type="protein sequence ID" value="KAK3671410.1"/>
    <property type="molecule type" value="Genomic_DNA"/>
</dbReference>
<name>A0AAE0TQU2_9PEZI</name>
<dbReference type="CDD" id="cd02440">
    <property type="entry name" value="AdoMet_MTases"/>
    <property type="match status" value="1"/>
</dbReference>
<reference evidence="3" key="1">
    <citation type="submission" date="2023-07" db="EMBL/GenBank/DDBJ databases">
        <title>Black Yeasts Isolated from many extreme environments.</title>
        <authorList>
            <person name="Coleine C."/>
            <person name="Stajich J.E."/>
            <person name="Selbmann L."/>
        </authorList>
    </citation>
    <scope>NUCLEOTIDE SEQUENCE</scope>
    <source>
        <strain evidence="3">CCFEE 5485</strain>
    </source>
</reference>
<evidence type="ECO:0000313" key="4">
    <source>
        <dbReference type="Proteomes" id="UP001274830"/>
    </source>
</evidence>
<dbReference type="PANTHER" id="PTHR43591">
    <property type="entry name" value="METHYLTRANSFERASE"/>
    <property type="match status" value="1"/>
</dbReference>
<accession>A0AAE0TQU2</accession>
<feature type="domain" description="Methyltransferase" evidence="2">
    <location>
        <begin position="162"/>
        <end position="261"/>
    </location>
</feature>
<proteinExistence type="predicted"/>
<organism evidence="3 4">
    <name type="scientific">Recurvomyces mirabilis</name>
    <dbReference type="NCBI Taxonomy" id="574656"/>
    <lineage>
        <taxon>Eukaryota</taxon>
        <taxon>Fungi</taxon>
        <taxon>Dikarya</taxon>
        <taxon>Ascomycota</taxon>
        <taxon>Pezizomycotina</taxon>
        <taxon>Dothideomycetes</taxon>
        <taxon>Dothideomycetidae</taxon>
        <taxon>Mycosphaerellales</taxon>
        <taxon>Teratosphaeriaceae</taxon>
        <taxon>Recurvomyces</taxon>
    </lineage>
</organism>